<keyword evidence="1" id="KW-0862">Zinc</keyword>
<gene>
    <name evidence="3" type="ORF">JOB18_007916</name>
</gene>
<protein>
    <submittedName>
        <fullName evidence="3">Transposon TX1 putative 82 kDa ORF 1</fullName>
    </submittedName>
</protein>
<sequence>MVSAETLSLSPKHGVRIVPPSTVTVEQVLLAVGDEVGHGNISYASRMNKAVVVFLKQESDVVKLVESGLVLSEEYIQVSPLAVPSTRITVSGVPPFVSNEALEKELRRFGKFASGFRSVGLGCKDLKLRHVQSFRRQVLMYLDSPTQTLDVSFRVKHENGYYMVFASSGNMKCFECGDVGHKRIACPHRRQAAEAAPPAVAAWPTPRRRPWCGSRLRGLLIPRMQCGSSLRSLLAKLAIWKNRKSQVSGVGWTEPVLYLKALVSARLRIEHAFHKLTCNLGLFNAVWGIKQVLCLVSEDGALQVNF</sequence>
<evidence type="ECO:0000256" key="1">
    <source>
        <dbReference type="PROSITE-ProRule" id="PRU00047"/>
    </source>
</evidence>
<name>A0AAV6PVP3_SOLSE</name>
<dbReference type="GO" id="GO:0008270">
    <property type="term" value="F:zinc ion binding"/>
    <property type="evidence" value="ECO:0007669"/>
    <property type="project" value="UniProtKB-KW"/>
</dbReference>
<organism evidence="3 4">
    <name type="scientific">Solea senegalensis</name>
    <name type="common">Senegalese sole</name>
    <dbReference type="NCBI Taxonomy" id="28829"/>
    <lineage>
        <taxon>Eukaryota</taxon>
        <taxon>Metazoa</taxon>
        <taxon>Chordata</taxon>
        <taxon>Craniata</taxon>
        <taxon>Vertebrata</taxon>
        <taxon>Euteleostomi</taxon>
        <taxon>Actinopterygii</taxon>
        <taxon>Neopterygii</taxon>
        <taxon>Teleostei</taxon>
        <taxon>Neoteleostei</taxon>
        <taxon>Acanthomorphata</taxon>
        <taxon>Carangaria</taxon>
        <taxon>Pleuronectiformes</taxon>
        <taxon>Pleuronectoidei</taxon>
        <taxon>Soleidae</taxon>
        <taxon>Solea</taxon>
    </lineage>
</organism>
<dbReference type="Proteomes" id="UP000693946">
    <property type="component" value="Linkage Group LG8"/>
</dbReference>
<dbReference type="PROSITE" id="PS50158">
    <property type="entry name" value="ZF_CCHC"/>
    <property type="match status" value="1"/>
</dbReference>
<dbReference type="AlphaFoldDB" id="A0AAV6PVP3"/>
<proteinExistence type="predicted"/>
<evidence type="ECO:0000313" key="4">
    <source>
        <dbReference type="Proteomes" id="UP000693946"/>
    </source>
</evidence>
<dbReference type="GO" id="GO:0003676">
    <property type="term" value="F:nucleic acid binding"/>
    <property type="evidence" value="ECO:0007669"/>
    <property type="project" value="InterPro"/>
</dbReference>
<accession>A0AAV6PVP3</accession>
<evidence type="ECO:0000313" key="3">
    <source>
        <dbReference type="EMBL" id="KAG7478767.1"/>
    </source>
</evidence>
<comment type="caution">
    <text evidence="3">The sequence shown here is derived from an EMBL/GenBank/DDBJ whole genome shotgun (WGS) entry which is preliminary data.</text>
</comment>
<dbReference type="InterPro" id="IPR001878">
    <property type="entry name" value="Znf_CCHC"/>
</dbReference>
<feature type="domain" description="CCHC-type" evidence="2">
    <location>
        <begin position="172"/>
        <end position="187"/>
    </location>
</feature>
<keyword evidence="1" id="KW-0479">Metal-binding</keyword>
<evidence type="ECO:0000259" key="2">
    <source>
        <dbReference type="PROSITE" id="PS50158"/>
    </source>
</evidence>
<keyword evidence="1" id="KW-0863">Zinc-finger</keyword>
<dbReference type="EMBL" id="JAGKHQ010000020">
    <property type="protein sequence ID" value="KAG7478767.1"/>
    <property type="molecule type" value="Genomic_DNA"/>
</dbReference>
<keyword evidence="4" id="KW-1185">Reference proteome</keyword>
<reference evidence="3 4" key="1">
    <citation type="journal article" date="2021" name="Sci. Rep.">
        <title>Chromosome anchoring in Senegalese sole (Solea senegalensis) reveals sex-associated markers and genome rearrangements in flatfish.</title>
        <authorList>
            <person name="Guerrero-Cozar I."/>
            <person name="Gomez-Garrido J."/>
            <person name="Berbel C."/>
            <person name="Martinez-Blanch J.F."/>
            <person name="Alioto T."/>
            <person name="Claros M.G."/>
            <person name="Gagnaire P.A."/>
            <person name="Manchado M."/>
        </authorList>
    </citation>
    <scope>NUCLEOTIDE SEQUENCE [LARGE SCALE GENOMIC DNA]</scope>
    <source>
        <strain evidence="3">Sse05_10M</strain>
    </source>
</reference>